<feature type="transmembrane region" description="Helical" evidence="1">
    <location>
        <begin position="20"/>
        <end position="37"/>
    </location>
</feature>
<feature type="transmembrane region" description="Helical" evidence="1">
    <location>
        <begin position="259"/>
        <end position="277"/>
    </location>
</feature>
<feature type="transmembrane region" description="Helical" evidence="1">
    <location>
        <begin position="735"/>
        <end position="757"/>
    </location>
</feature>
<accession>A0A1N6GZI9</accession>
<evidence type="ECO:0000259" key="2">
    <source>
        <dbReference type="Pfam" id="PF09822"/>
    </source>
</evidence>
<dbReference type="OrthoDB" id="609779at2"/>
<sequence>MKVTLRIARVELSTLFFSPIAWLVLIVFTFQTGLTFVDKLKLYAGYQEMGSRLSFITSAIFGGPLGLFSEIQRNVYLYIPLLTMGLMSRELSSGSIKLLLSSPVKTREIILGKYLAMMVYCLLLIAILAIFAVAGMYSIQSFDMLYITSGLLGIYLLICAYAAIGLFMSSLTAYQVVAAVSTLVVLAALNYVGLLWQDVNFVRDLTYFLSISGRADQMRDGLIISKDLCYFVLVITLFLGLSIMLLQSGREAKPLWVKIARYSLLTVTVLMLGYISSRPGLALYADMTATKTRTLTATSQQIIKQLKEPLKVTTYVNLMDDFWHMGIPKSRNKDVNFWQPYQRFMPDMKINYVYYYDTSMAEWLYKGNKGVSLDTLAKRMAKARELSLKMFMPPAEIRKIIDLRPEENRFVRCLEYNGKRSFLREYAGEMDPNPGEAEVLAAIKRLVVTPPKIGFLTGNNERAIDKVGDKDYKGSTAELSYRKSLVNQGFDVTALSLEEGDVPEDIAVLVIADPKKTLPPAVSERIIRYIDRGGNMLIAGEPGRQEVLNPLLNKLGVQLKEGILLHESRDFSPDLVMGYITTAAAATSGNYKNFWTDSVKMSMISSVGVQYTQSDFKVTEILATDSSKSWNKTGQLNQDTGYVQFDPSTGDVKATTPIAVSLTRQTKGKEQRIMVLGDADFMSAPELNRYNIRVGNFFFMFEMFKWLSYDEYPVDVSRPKAPDSKILIAKEDVTILRIILLVLLPAVLFISAVALLIRRKRR</sequence>
<dbReference type="PANTHER" id="PTHR37305">
    <property type="entry name" value="INTEGRAL MEMBRANE PROTEIN-RELATED"/>
    <property type="match status" value="1"/>
</dbReference>
<dbReference type="RefSeq" id="WP_074240068.1">
    <property type="nucleotide sequence ID" value="NZ_FSRA01000001.1"/>
</dbReference>
<name>A0A1N6GZI9_9BACT</name>
<dbReference type="PANTHER" id="PTHR37305:SF1">
    <property type="entry name" value="MEMBRANE PROTEIN"/>
    <property type="match status" value="1"/>
</dbReference>
<dbReference type="EMBL" id="FSRA01000001">
    <property type="protein sequence ID" value="SIO12795.1"/>
    <property type="molecule type" value="Genomic_DNA"/>
</dbReference>
<dbReference type="Pfam" id="PF09822">
    <property type="entry name" value="ABC_transp_aux"/>
    <property type="match status" value="1"/>
</dbReference>
<gene>
    <name evidence="3" type="ORF">SAMN04488055_3075</name>
</gene>
<feature type="transmembrane region" description="Helical" evidence="1">
    <location>
        <begin position="228"/>
        <end position="247"/>
    </location>
</feature>
<keyword evidence="1" id="KW-1133">Transmembrane helix</keyword>
<feature type="transmembrane region" description="Helical" evidence="1">
    <location>
        <begin position="176"/>
        <end position="196"/>
    </location>
</feature>
<evidence type="ECO:0000313" key="3">
    <source>
        <dbReference type="EMBL" id="SIO12795.1"/>
    </source>
</evidence>
<feature type="transmembrane region" description="Helical" evidence="1">
    <location>
        <begin position="145"/>
        <end position="164"/>
    </location>
</feature>
<dbReference type="AlphaFoldDB" id="A0A1N6GZI9"/>
<feature type="transmembrane region" description="Helical" evidence="1">
    <location>
        <begin position="114"/>
        <end position="139"/>
    </location>
</feature>
<feature type="domain" description="ABC-type uncharacterised transport system" evidence="2">
    <location>
        <begin position="451"/>
        <end position="686"/>
    </location>
</feature>
<dbReference type="InterPro" id="IPR019196">
    <property type="entry name" value="ABC_transp_unknown"/>
</dbReference>
<feature type="transmembrane region" description="Helical" evidence="1">
    <location>
        <begin position="49"/>
        <end position="69"/>
    </location>
</feature>
<dbReference type="STRING" id="536979.SAMN04488055_3075"/>
<keyword evidence="4" id="KW-1185">Reference proteome</keyword>
<evidence type="ECO:0000256" key="1">
    <source>
        <dbReference type="SAM" id="Phobius"/>
    </source>
</evidence>
<keyword evidence="1" id="KW-0472">Membrane</keyword>
<proteinExistence type="predicted"/>
<keyword evidence="1" id="KW-0812">Transmembrane</keyword>
<organism evidence="3 4">
    <name type="scientific">Chitinophaga niabensis</name>
    <dbReference type="NCBI Taxonomy" id="536979"/>
    <lineage>
        <taxon>Bacteria</taxon>
        <taxon>Pseudomonadati</taxon>
        <taxon>Bacteroidota</taxon>
        <taxon>Chitinophagia</taxon>
        <taxon>Chitinophagales</taxon>
        <taxon>Chitinophagaceae</taxon>
        <taxon>Chitinophaga</taxon>
    </lineage>
</organism>
<dbReference type="GO" id="GO:0005886">
    <property type="term" value="C:plasma membrane"/>
    <property type="evidence" value="ECO:0007669"/>
    <property type="project" value="UniProtKB-SubCell"/>
</dbReference>
<evidence type="ECO:0000313" key="4">
    <source>
        <dbReference type="Proteomes" id="UP000185003"/>
    </source>
</evidence>
<dbReference type="Proteomes" id="UP000185003">
    <property type="component" value="Unassembled WGS sequence"/>
</dbReference>
<dbReference type="GO" id="GO:0140359">
    <property type="term" value="F:ABC-type transporter activity"/>
    <property type="evidence" value="ECO:0007669"/>
    <property type="project" value="InterPro"/>
</dbReference>
<reference evidence="3 4" key="1">
    <citation type="submission" date="2016-11" db="EMBL/GenBank/DDBJ databases">
        <authorList>
            <person name="Jaros S."/>
            <person name="Januszkiewicz K."/>
            <person name="Wedrychowicz H."/>
        </authorList>
    </citation>
    <scope>NUCLEOTIDE SEQUENCE [LARGE SCALE GENOMIC DNA]</scope>
    <source>
        <strain evidence="3 4">DSM 24787</strain>
    </source>
</reference>
<protein>
    <submittedName>
        <fullName evidence="3">ABC-2 type transport system permease protein</fullName>
    </submittedName>
</protein>
<dbReference type="Pfam" id="PF12679">
    <property type="entry name" value="ABC2_membrane_2"/>
    <property type="match status" value="1"/>
</dbReference>